<keyword evidence="6" id="KW-0804">Transcription</keyword>
<organism evidence="12 13">
    <name type="scientific">Clostridium sartagoforme</name>
    <dbReference type="NCBI Taxonomy" id="84031"/>
    <lineage>
        <taxon>Bacteria</taxon>
        <taxon>Bacillati</taxon>
        <taxon>Bacillota</taxon>
        <taxon>Clostridia</taxon>
        <taxon>Eubacteriales</taxon>
        <taxon>Clostridiaceae</taxon>
        <taxon>Clostridium</taxon>
    </lineage>
</organism>
<reference evidence="12 13" key="1">
    <citation type="submission" date="2019-04" db="EMBL/GenBank/DDBJ databases">
        <title>Microbes associate with the intestines of laboratory mice.</title>
        <authorList>
            <person name="Navarre W."/>
            <person name="Wong E."/>
            <person name="Huang K."/>
            <person name="Tropini C."/>
            <person name="Ng K."/>
            <person name="Yu B."/>
        </authorList>
    </citation>
    <scope>NUCLEOTIDE SEQUENCE [LARGE SCALE GENOMIC DNA]</scope>
    <source>
        <strain evidence="12 13">NM50_B9-20</strain>
    </source>
</reference>
<dbReference type="Gene3D" id="6.10.250.690">
    <property type="match status" value="1"/>
</dbReference>
<evidence type="ECO:0000256" key="4">
    <source>
        <dbReference type="ARBA" id="ARBA00023015"/>
    </source>
</evidence>
<keyword evidence="3" id="KW-0902">Two-component regulatory system</keyword>
<evidence type="ECO:0000256" key="6">
    <source>
        <dbReference type="ARBA" id="ARBA00023163"/>
    </source>
</evidence>
<feature type="domain" description="Response regulatory" evidence="10">
    <location>
        <begin position="3"/>
        <end position="116"/>
    </location>
</feature>
<dbReference type="PROSITE" id="PS50110">
    <property type="entry name" value="RESPONSE_REGULATORY"/>
    <property type="match status" value="1"/>
</dbReference>
<dbReference type="EMBL" id="SRYR01000004">
    <property type="protein sequence ID" value="TGY42036.1"/>
    <property type="molecule type" value="Genomic_DNA"/>
</dbReference>
<feature type="domain" description="OmpR/PhoB-type" evidence="11">
    <location>
        <begin position="130"/>
        <end position="229"/>
    </location>
</feature>
<accession>A0A4S2DIP3</accession>
<dbReference type="CDD" id="cd00383">
    <property type="entry name" value="trans_reg_C"/>
    <property type="match status" value="1"/>
</dbReference>
<comment type="caution">
    <text evidence="12">The sequence shown here is derived from an EMBL/GenBank/DDBJ whole genome shotgun (WGS) entry which is preliminary data.</text>
</comment>
<keyword evidence="4" id="KW-0805">Transcription regulation</keyword>
<dbReference type="SUPFAM" id="SSF46894">
    <property type="entry name" value="C-terminal effector domain of the bipartite response regulators"/>
    <property type="match status" value="1"/>
</dbReference>
<evidence type="ECO:0000256" key="3">
    <source>
        <dbReference type="ARBA" id="ARBA00023012"/>
    </source>
</evidence>
<keyword evidence="5 9" id="KW-0238">DNA-binding</keyword>
<dbReference type="InterPro" id="IPR001867">
    <property type="entry name" value="OmpR/PhoB-type_DNA-bd"/>
</dbReference>
<gene>
    <name evidence="12" type="ORF">E5347_09875</name>
</gene>
<sequence>MFNVLVVDDEKEIRDAIDIYLRGEGMKVFKAQDGIEALEILDKEKIHLIVLDIMMPRMDGIKTCLKIREKRNLPIIMLSAKGEDSDKILGLNVGADDYIAKPFNHLELVARVKSQLRRYQKPLELENESPDIIEVKDLVINNKEKTIYLRGEEIKATATEFKILQLLASNLGRVFSIKEIYEKVWEEPFYRSENTVTVHIRRIREKIEINTKDPEYIKVVWGVGYKIEREN</sequence>
<dbReference type="GO" id="GO:0000156">
    <property type="term" value="F:phosphorelay response regulator activity"/>
    <property type="evidence" value="ECO:0007669"/>
    <property type="project" value="TreeGrafter"/>
</dbReference>
<dbReference type="PANTHER" id="PTHR48111">
    <property type="entry name" value="REGULATOR OF RPOS"/>
    <property type="match status" value="1"/>
</dbReference>
<dbReference type="Pfam" id="PF00486">
    <property type="entry name" value="Trans_reg_C"/>
    <property type="match status" value="1"/>
</dbReference>
<keyword evidence="2 8" id="KW-0597">Phosphoprotein</keyword>
<dbReference type="OrthoDB" id="9790442at2"/>
<dbReference type="InterPro" id="IPR011006">
    <property type="entry name" value="CheY-like_superfamily"/>
</dbReference>
<dbReference type="InterPro" id="IPR001789">
    <property type="entry name" value="Sig_transdc_resp-reg_receiver"/>
</dbReference>
<protein>
    <recommendedName>
        <fullName evidence="1">Stage 0 sporulation protein A homolog</fullName>
    </recommendedName>
</protein>
<evidence type="ECO:0000256" key="5">
    <source>
        <dbReference type="ARBA" id="ARBA00023125"/>
    </source>
</evidence>
<dbReference type="CDD" id="cd17574">
    <property type="entry name" value="REC_OmpR"/>
    <property type="match status" value="1"/>
</dbReference>
<evidence type="ECO:0000256" key="2">
    <source>
        <dbReference type="ARBA" id="ARBA00022553"/>
    </source>
</evidence>
<keyword evidence="13" id="KW-1185">Reference proteome</keyword>
<evidence type="ECO:0000256" key="8">
    <source>
        <dbReference type="PROSITE-ProRule" id="PRU00169"/>
    </source>
</evidence>
<dbReference type="RefSeq" id="WP_136006918.1">
    <property type="nucleotide sequence ID" value="NZ_SRYR01000004.1"/>
</dbReference>
<evidence type="ECO:0000259" key="10">
    <source>
        <dbReference type="PROSITE" id="PS50110"/>
    </source>
</evidence>
<dbReference type="Pfam" id="PF00072">
    <property type="entry name" value="Response_reg"/>
    <property type="match status" value="1"/>
</dbReference>
<evidence type="ECO:0000256" key="1">
    <source>
        <dbReference type="ARBA" id="ARBA00018672"/>
    </source>
</evidence>
<dbReference type="SMART" id="SM00862">
    <property type="entry name" value="Trans_reg_C"/>
    <property type="match status" value="1"/>
</dbReference>
<evidence type="ECO:0000313" key="12">
    <source>
        <dbReference type="EMBL" id="TGY42036.1"/>
    </source>
</evidence>
<dbReference type="SMART" id="SM00448">
    <property type="entry name" value="REC"/>
    <property type="match status" value="1"/>
</dbReference>
<dbReference type="PROSITE" id="PS51755">
    <property type="entry name" value="OMPR_PHOB"/>
    <property type="match status" value="1"/>
</dbReference>
<dbReference type="GO" id="GO:0006355">
    <property type="term" value="P:regulation of DNA-templated transcription"/>
    <property type="evidence" value="ECO:0007669"/>
    <property type="project" value="InterPro"/>
</dbReference>
<feature type="modified residue" description="4-aspartylphosphate" evidence="8">
    <location>
        <position position="52"/>
    </location>
</feature>
<dbReference type="InterPro" id="IPR039420">
    <property type="entry name" value="WalR-like"/>
</dbReference>
<dbReference type="SUPFAM" id="SSF52172">
    <property type="entry name" value="CheY-like"/>
    <property type="match status" value="1"/>
</dbReference>
<dbReference type="GO" id="GO:0032993">
    <property type="term" value="C:protein-DNA complex"/>
    <property type="evidence" value="ECO:0007669"/>
    <property type="project" value="TreeGrafter"/>
</dbReference>
<dbReference type="InterPro" id="IPR036388">
    <property type="entry name" value="WH-like_DNA-bd_sf"/>
</dbReference>
<proteinExistence type="predicted"/>
<dbReference type="AlphaFoldDB" id="A0A4S2DIP3"/>
<dbReference type="PANTHER" id="PTHR48111:SF2">
    <property type="entry name" value="RESPONSE REGULATOR SAER"/>
    <property type="match status" value="1"/>
</dbReference>
<evidence type="ECO:0000256" key="7">
    <source>
        <dbReference type="ARBA" id="ARBA00024867"/>
    </source>
</evidence>
<dbReference type="GO" id="GO:0005829">
    <property type="term" value="C:cytosol"/>
    <property type="evidence" value="ECO:0007669"/>
    <property type="project" value="TreeGrafter"/>
</dbReference>
<dbReference type="FunFam" id="3.40.50.2300:FF:000001">
    <property type="entry name" value="DNA-binding response regulator PhoB"/>
    <property type="match status" value="1"/>
</dbReference>
<name>A0A4S2DIP3_9CLOT</name>
<feature type="DNA-binding region" description="OmpR/PhoB-type" evidence="9">
    <location>
        <begin position="130"/>
        <end position="229"/>
    </location>
</feature>
<evidence type="ECO:0000256" key="9">
    <source>
        <dbReference type="PROSITE-ProRule" id="PRU01091"/>
    </source>
</evidence>
<dbReference type="GO" id="GO:0000976">
    <property type="term" value="F:transcription cis-regulatory region binding"/>
    <property type="evidence" value="ECO:0007669"/>
    <property type="project" value="TreeGrafter"/>
</dbReference>
<dbReference type="InterPro" id="IPR016032">
    <property type="entry name" value="Sig_transdc_resp-reg_C-effctor"/>
</dbReference>
<dbReference type="Gene3D" id="1.10.10.10">
    <property type="entry name" value="Winged helix-like DNA-binding domain superfamily/Winged helix DNA-binding domain"/>
    <property type="match status" value="1"/>
</dbReference>
<evidence type="ECO:0000259" key="11">
    <source>
        <dbReference type="PROSITE" id="PS51755"/>
    </source>
</evidence>
<dbReference type="FunFam" id="1.10.10.10:FF:000018">
    <property type="entry name" value="DNA-binding response regulator ResD"/>
    <property type="match status" value="1"/>
</dbReference>
<evidence type="ECO:0000313" key="13">
    <source>
        <dbReference type="Proteomes" id="UP000306888"/>
    </source>
</evidence>
<dbReference type="Proteomes" id="UP000306888">
    <property type="component" value="Unassembled WGS sequence"/>
</dbReference>
<comment type="function">
    <text evidence="7">May play the central regulatory role in sporulation. It may be an element of the effector pathway responsible for the activation of sporulation genes in response to nutritional stress. Spo0A may act in concert with spo0H (a sigma factor) to control the expression of some genes that are critical to the sporulation process.</text>
</comment>
<dbReference type="Gene3D" id="3.40.50.2300">
    <property type="match status" value="1"/>
</dbReference>